<evidence type="ECO:0000256" key="16">
    <source>
        <dbReference type="PIRNR" id="PIRNR037595"/>
    </source>
</evidence>
<evidence type="ECO:0000256" key="4">
    <source>
        <dbReference type="ARBA" id="ARBA00022614"/>
    </source>
</evidence>
<dbReference type="AlphaFoldDB" id="A0A9D3RZU2"/>
<protein>
    <recommendedName>
        <fullName evidence="16">Toll-like receptor 2</fullName>
    </recommendedName>
</protein>
<evidence type="ECO:0000256" key="5">
    <source>
        <dbReference type="ARBA" id="ARBA00022692"/>
    </source>
</evidence>
<proteinExistence type="inferred from homology"/>
<dbReference type="GO" id="GO:0043235">
    <property type="term" value="C:receptor complex"/>
    <property type="evidence" value="ECO:0007669"/>
    <property type="project" value="TreeGrafter"/>
</dbReference>
<gene>
    <name evidence="21" type="ORF">ANANG_G00136770</name>
</gene>
<dbReference type="InterPro" id="IPR035897">
    <property type="entry name" value="Toll_tir_struct_dom_sf"/>
</dbReference>
<keyword evidence="4" id="KW-0433">Leucine-rich repeat</keyword>
<feature type="disulfide bond" evidence="17">
    <location>
        <begin position="430"/>
        <end position="452"/>
    </location>
</feature>
<evidence type="ECO:0000256" key="15">
    <source>
        <dbReference type="ARBA" id="ARBA00023198"/>
    </source>
</evidence>
<dbReference type="InterPro" id="IPR017241">
    <property type="entry name" value="Toll-like_receptor"/>
</dbReference>
<evidence type="ECO:0000256" key="10">
    <source>
        <dbReference type="ARBA" id="ARBA00023027"/>
    </source>
</evidence>
<dbReference type="Gene3D" id="3.80.10.10">
    <property type="entry name" value="Ribonuclease Inhibitor"/>
    <property type="match status" value="1"/>
</dbReference>
<dbReference type="Proteomes" id="UP001044222">
    <property type="component" value="Chromosome 7"/>
</dbReference>
<evidence type="ECO:0000256" key="8">
    <source>
        <dbReference type="ARBA" id="ARBA00022859"/>
    </source>
</evidence>
<dbReference type="InterPro" id="IPR000157">
    <property type="entry name" value="TIR_dom"/>
</dbReference>
<dbReference type="InterPro" id="IPR003591">
    <property type="entry name" value="Leu-rich_rpt_typical-subtyp"/>
</dbReference>
<feature type="transmembrane region" description="Helical" evidence="18">
    <location>
        <begin position="584"/>
        <end position="608"/>
    </location>
</feature>
<evidence type="ECO:0000256" key="14">
    <source>
        <dbReference type="ARBA" id="ARBA00023180"/>
    </source>
</evidence>
<organism evidence="21 22">
    <name type="scientific">Anguilla anguilla</name>
    <name type="common">European freshwater eel</name>
    <name type="synonym">Muraena anguilla</name>
    <dbReference type="NCBI Taxonomy" id="7936"/>
    <lineage>
        <taxon>Eukaryota</taxon>
        <taxon>Metazoa</taxon>
        <taxon>Chordata</taxon>
        <taxon>Craniata</taxon>
        <taxon>Vertebrata</taxon>
        <taxon>Euteleostomi</taxon>
        <taxon>Actinopterygii</taxon>
        <taxon>Neopterygii</taxon>
        <taxon>Teleostei</taxon>
        <taxon>Anguilliformes</taxon>
        <taxon>Anguillidae</taxon>
        <taxon>Anguilla</taxon>
    </lineage>
</organism>
<feature type="disulfide bond" evidence="17">
    <location>
        <begin position="29"/>
        <end position="35"/>
    </location>
</feature>
<keyword evidence="12 17" id="KW-1015">Disulfide bond</keyword>
<dbReference type="InterPro" id="IPR032675">
    <property type="entry name" value="LRR_dom_sf"/>
</dbReference>
<comment type="similarity">
    <text evidence="2 16">Belongs to the Toll-like receptor family.</text>
</comment>
<comment type="subcellular location">
    <subcellularLocation>
        <location evidence="1">Membrane</location>
        <topology evidence="1">Single-pass type I membrane protein</topology>
    </subcellularLocation>
</comment>
<evidence type="ECO:0000313" key="22">
    <source>
        <dbReference type="Proteomes" id="UP001044222"/>
    </source>
</evidence>
<dbReference type="PROSITE" id="PS50104">
    <property type="entry name" value="TIR"/>
    <property type="match status" value="1"/>
</dbReference>
<evidence type="ECO:0000256" key="12">
    <source>
        <dbReference type="ARBA" id="ARBA00023157"/>
    </source>
</evidence>
<dbReference type="GO" id="GO:0004888">
    <property type="term" value="F:transmembrane signaling receptor activity"/>
    <property type="evidence" value="ECO:0007669"/>
    <property type="project" value="InterPro"/>
</dbReference>
<dbReference type="SUPFAM" id="SSF52058">
    <property type="entry name" value="L domain-like"/>
    <property type="match status" value="2"/>
</dbReference>
<evidence type="ECO:0000313" key="21">
    <source>
        <dbReference type="EMBL" id="KAG5845247.1"/>
    </source>
</evidence>
<dbReference type="SMART" id="SM00255">
    <property type="entry name" value="TIR"/>
    <property type="match status" value="1"/>
</dbReference>
<dbReference type="GO" id="GO:0045087">
    <property type="term" value="P:innate immune response"/>
    <property type="evidence" value="ECO:0007669"/>
    <property type="project" value="UniProtKB-UniRule"/>
</dbReference>
<evidence type="ECO:0000256" key="13">
    <source>
        <dbReference type="ARBA" id="ARBA00023170"/>
    </source>
</evidence>
<keyword evidence="5 18" id="KW-0812">Transmembrane</keyword>
<keyword evidence="6 19" id="KW-0732">Signal</keyword>
<evidence type="ECO:0000256" key="2">
    <source>
        <dbReference type="ARBA" id="ARBA00009634"/>
    </source>
</evidence>
<dbReference type="PROSITE" id="PS51450">
    <property type="entry name" value="LRR"/>
    <property type="match status" value="1"/>
</dbReference>
<evidence type="ECO:0000256" key="19">
    <source>
        <dbReference type="SAM" id="SignalP"/>
    </source>
</evidence>
<evidence type="ECO:0000256" key="18">
    <source>
        <dbReference type="SAM" id="Phobius"/>
    </source>
</evidence>
<dbReference type="SUPFAM" id="SSF52200">
    <property type="entry name" value="Toll/Interleukin receptor TIR domain"/>
    <property type="match status" value="1"/>
</dbReference>
<comment type="function">
    <text evidence="16">Cooperates with LY96 to mediate the innate immune response to bacterial lipoproteins and other microbial cell wall components. Cooperates with TLR1 or TLR6 to mediate the innate immune response to bacterial lipoproteins or lipopeptides. Acts via MYD88 and TRAF6, leading to NF-kappa-B activation, cytokine secretion and the inflammatory response.</text>
</comment>
<evidence type="ECO:0000256" key="7">
    <source>
        <dbReference type="ARBA" id="ARBA00022737"/>
    </source>
</evidence>
<feature type="chain" id="PRO_5039066123" description="Toll-like receptor 2" evidence="19">
    <location>
        <begin position="21"/>
        <end position="784"/>
    </location>
</feature>
<dbReference type="SMART" id="SM00369">
    <property type="entry name" value="LRR_TYP"/>
    <property type="match status" value="8"/>
</dbReference>
<dbReference type="GO" id="GO:0005886">
    <property type="term" value="C:plasma membrane"/>
    <property type="evidence" value="ECO:0007669"/>
    <property type="project" value="TreeGrafter"/>
</dbReference>
<feature type="domain" description="TIR" evidence="20">
    <location>
        <begin position="637"/>
        <end position="780"/>
    </location>
</feature>
<dbReference type="GO" id="GO:0006954">
    <property type="term" value="P:inflammatory response"/>
    <property type="evidence" value="ECO:0007669"/>
    <property type="project" value="UniProtKB-UniRule"/>
</dbReference>
<dbReference type="PANTHER" id="PTHR24365:SF17">
    <property type="entry name" value="TOLL-LIKE RECEPTOR 2"/>
    <property type="match status" value="1"/>
</dbReference>
<dbReference type="PIRSF" id="PIRSF037595">
    <property type="entry name" value="Toll-like_receptor"/>
    <property type="match status" value="1"/>
</dbReference>
<dbReference type="SMART" id="SM00364">
    <property type="entry name" value="LRR_BAC"/>
    <property type="match status" value="4"/>
</dbReference>
<evidence type="ECO:0000256" key="9">
    <source>
        <dbReference type="ARBA" id="ARBA00022989"/>
    </source>
</evidence>
<sequence>METLIFTLLIGCFLTRQSSQLERQNCQRCDKQFFCDCSDEGLPQVPKVPEDTLGLNLSFNHIEIITENDFHEYNHLKTLYLQINWIANIHENAFSSLGNLERLDLSYNRLTSLSSSWFDWLISLQHLNLLGNTYHTLGTGFVFAQLGRLRSLQFGSPNFYSMGKNDLRGLKDLDEVTLSGNRLVHYEVGSLSRINGTITLCLHRLFQKDLDLLTIILRDVCSPETFLIIADVMLNNNRTIQPFVQAMKKGVTKILLKNMTATDEAIVYFLQAMDNAPLTFLGIEDSLFLGRDFCDKVNATRHDKLETLYIKNLNIQDSFDVSFLSYLKNILKYPKNMSVINSEVFLMPCPTSKLLKKLEYLDFTGNLLTDLAMRESMCGGRGTLLKLRFLNVSKNSLKSLALMSQLVSNLNKLESLDLSQNVFSVMPEECTWPTSLQYLNLSLTQLWRITECLPKSLHILDLNGNHLTVFDIELPYLKELYISGNKFTSLPSGRLFPRLESLLIQRNVLNMFDATDLKEYKNLRNLEAGYNKFVCSCEFLAFMQQKVRQLVGIGDRPESYVCDSPVTLSGQLVADAHLSIFECYMMVAVSGLCTIVFLATLICGILCYKLHVVWYVKMTWAWLQAKRKPKVNANNDICYDAFVSYSERDSEWLEEFLVPELEGAHPSFRLCLHKHDFLPGQWIVDNIINAMEKSHTTLFVLSRHFVSSEWCKYELDFSHFRLFDENNDTAVLILLEPIAKETIPKRFCKLRKFMNSRTYLEWPEDEEQRPLFWHNLKVAIKRGN</sequence>
<keyword evidence="13 16" id="KW-0675">Receptor</keyword>
<evidence type="ECO:0000256" key="11">
    <source>
        <dbReference type="ARBA" id="ARBA00023136"/>
    </source>
</evidence>
<dbReference type="GO" id="GO:0042497">
    <property type="term" value="F:triacyl lipopeptide binding"/>
    <property type="evidence" value="ECO:0007669"/>
    <property type="project" value="TreeGrafter"/>
</dbReference>
<dbReference type="Gene3D" id="3.40.50.10140">
    <property type="entry name" value="Toll/interleukin-1 receptor homology (TIR) domain"/>
    <property type="match status" value="1"/>
</dbReference>
<name>A0A9D3RZU2_ANGAN</name>
<comment type="caution">
    <text evidence="21">The sequence shown here is derived from an EMBL/GenBank/DDBJ whole genome shotgun (WGS) entry which is preliminary data.</text>
</comment>
<keyword evidence="9 18" id="KW-1133">Transmembrane helix</keyword>
<dbReference type="InterPro" id="IPR001611">
    <property type="entry name" value="Leu-rich_rpt"/>
</dbReference>
<dbReference type="Pfam" id="PF01582">
    <property type="entry name" value="TIR"/>
    <property type="match status" value="1"/>
</dbReference>
<dbReference type="Pfam" id="PF13855">
    <property type="entry name" value="LRR_8"/>
    <property type="match status" value="1"/>
</dbReference>
<keyword evidence="15 16" id="KW-0395">Inflammatory response</keyword>
<dbReference type="SMART" id="SM00082">
    <property type="entry name" value="LRRCT"/>
    <property type="match status" value="1"/>
</dbReference>
<evidence type="ECO:0000256" key="6">
    <source>
        <dbReference type="ARBA" id="ARBA00022729"/>
    </source>
</evidence>
<evidence type="ECO:0000256" key="17">
    <source>
        <dbReference type="PIRSR" id="PIRSR037595-2"/>
    </source>
</evidence>
<keyword evidence="7" id="KW-0677">Repeat</keyword>
<keyword evidence="22" id="KW-1185">Reference proteome</keyword>
<dbReference type="GO" id="GO:0002224">
    <property type="term" value="P:toll-like receptor signaling pathway"/>
    <property type="evidence" value="ECO:0007669"/>
    <property type="project" value="UniProtKB-UniRule"/>
</dbReference>
<keyword evidence="10" id="KW-0520">NAD</keyword>
<dbReference type="PANTHER" id="PTHR24365">
    <property type="entry name" value="TOLL-LIKE RECEPTOR"/>
    <property type="match status" value="1"/>
</dbReference>
<keyword evidence="8 16" id="KW-0391">Immunity</keyword>
<accession>A0A9D3RZU2</accession>
<dbReference type="InterPro" id="IPR000483">
    <property type="entry name" value="Cys-rich_flank_reg_C"/>
</dbReference>
<keyword evidence="11 18" id="KW-0472">Membrane</keyword>
<feature type="signal peptide" evidence="19">
    <location>
        <begin position="1"/>
        <end position="20"/>
    </location>
</feature>
<keyword evidence="14" id="KW-0325">Glycoprotein</keyword>
<evidence type="ECO:0000259" key="20">
    <source>
        <dbReference type="PROSITE" id="PS50104"/>
    </source>
</evidence>
<dbReference type="EMBL" id="JAFIRN010000007">
    <property type="protein sequence ID" value="KAG5845247.1"/>
    <property type="molecule type" value="Genomic_DNA"/>
</dbReference>
<dbReference type="PRINTS" id="PR00019">
    <property type="entry name" value="LEURICHRPT"/>
</dbReference>
<dbReference type="FunFam" id="3.40.50.10140:FF:000001">
    <property type="entry name" value="Toll-like receptor 2"/>
    <property type="match status" value="1"/>
</dbReference>
<reference evidence="21" key="1">
    <citation type="submission" date="2021-01" db="EMBL/GenBank/DDBJ databases">
        <title>A chromosome-scale assembly of European eel, Anguilla anguilla.</title>
        <authorList>
            <person name="Henkel C."/>
            <person name="Jong-Raadsen S.A."/>
            <person name="Dufour S."/>
            <person name="Weltzien F.-A."/>
            <person name="Palstra A.P."/>
            <person name="Pelster B."/>
            <person name="Spaink H.P."/>
            <person name="Van Den Thillart G.E."/>
            <person name="Jansen H."/>
            <person name="Zahm M."/>
            <person name="Klopp C."/>
            <person name="Cedric C."/>
            <person name="Louis A."/>
            <person name="Berthelot C."/>
            <person name="Parey E."/>
            <person name="Roest Crollius H."/>
            <person name="Montfort J."/>
            <person name="Robinson-Rechavi M."/>
            <person name="Bucao C."/>
            <person name="Bouchez O."/>
            <person name="Gislard M."/>
            <person name="Lluch J."/>
            <person name="Milhes M."/>
            <person name="Lampietro C."/>
            <person name="Lopez Roques C."/>
            <person name="Donnadieu C."/>
            <person name="Braasch I."/>
            <person name="Desvignes T."/>
            <person name="Postlethwait J."/>
            <person name="Bobe J."/>
            <person name="Guiguen Y."/>
            <person name="Dirks R."/>
        </authorList>
    </citation>
    <scope>NUCLEOTIDE SEQUENCE</scope>
    <source>
        <strain evidence="21">Tag_6206</strain>
        <tissue evidence="21">Liver</tissue>
    </source>
</reference>
<dbReference type="PRINTS" id="PR01537">
    <property type="entry name" value="INTRLKN1R1F"/>
</dbReference>
<keyword evidence="3 16" id="KW-0399">Innate immunity</keyword>
<evidence type="ECO:0000256" key="3">
    <source>
        <dbReference type="ARBA" id="ARBA00022588"/>
    </source>
</evidence>
<evidence type="ECO:0000256" key="1">
    <source>
        <dbReference type="ARBA" id="ARBA00004479"/>
    </source>
</evidence>
<feature type="disulfide bond" evidence="17">
    <location>
        <begin position="349"/>
        <end position="378"/>
    </location>
</feature>